<evidence type="ECO:0000256" key="1">
    <source>
        <dbReference type="SAM" id="MobiDB-lite"/>
    </source>
</evidence>
<gene>
    <name evidence="2" type="ORF">KSP39_PZI008834</name>
</gene>
<dbReference type="Proteomes" id="UP001418222">
    <property type="component" value="Unassembled WGS sequence"/>
</dbReference>
<sequence>MCEKMKITGANFPDTSLNLYICAPMAAFSSSAPARTSASALASETIEDWQIQPAGSTAKVSGRRSDRRSRRRGRGIVKWGGGDSWVGCEKTVVNSYFWRF</sequence>
<name>A0AAP0G872_9ASPA</name>
<proteinExistence type="predicted"/>
<keyword evidence="3" id="KW-1185">Reference proteome</keyword>
<feature type="region of interest" description="Disordered" evidence="1">
    <location>
        <begin position="53"/>
        <end position="72"/>
    </location>
</feature>
<accession>A0AAP0G872</accession>
<comment type="caution">
    <text evidence="2">The sequence shown here is derived from an EMBL/GenBank/DDBJ whole genome shotgun (WGS) entry which is preliminary data.</text>
</comment>
<protein>
    <submittedName>
        <fullName evidence="2">Uncharacterized protein</fullName>
    </submittedName>
</protein>
<feature type="compositionally biased region" description="Basic residues" evidence="1">
    <location>
        <begin position="61"/>
        <end position="72"/>
    </location>
</feature>
<reference evidence="2 3" key="1">
    <citation type="journal article" date="2022" name="Nat. Plants">
        <title>Genomes of leafy and leafless Platanthera orchids illuminate the evolution of mycoheterotrophy.</title>
        <authorList>
            <person name="Li M.H."/>
            <person name="Liu K.W."/>
            <person name="Li Z."/>
            <person name="Lu H.C."/>
            <person name="Ye Q.L."/>
            <person name="Zhang D."/>
            <person name="Wang J.Y."/>
            <person name="Li Y.F."/>
            <person name="Zhong Z.M."/>
            <person name="Liu X."/>
            <person name="Yu X."/>
            <person name="Liu D.K."/>
            <person name="Tu X.D."/>
            <person name="Liu B."/>
            <person name="Hao Y."/>
            <person name="Liao X.Y."/>
            <person name="Jiang Y.T."/>
            <person name="Sun W.H."/>
            <person name="Chen J."/>
            <person name="Chen Y.Q."/>
            <person name="Ai Y."/>
            <person name="Zhai J.W."/>
            <person name="Wu S.S."/>
            <person name="Zhou Z."/>
            <person name="Hsiao Y.Y."/>
            <person name="Wu W.L."/>
            <person name="Chen Y.Y."/>
            <person name="Lin Y.F."/>
            <person name="Hsu J.L."/>
            <person name="Li C.Y."/>
            <person name="Wang Z.W."/>
            <person name="Zhao X."/>
            <person name="Zhong W.Y."/>
            <person name="Ma X.K."/>
            <person name="Ma L."/>
            <person name="Huang J."/>
            <person name="Chen G.Z."/>
            <person name="Huang M.Z."/>
            <person name="Huang L."/>
            <person name="Peng D.H."/>
            <person name="Luo Y.B."/>
            <person name="Zou S.Q."/>
            <person name="Chen S.P."/>
            <person name="Lan S."/>
            <person name="Tsai W.C."/>
            <person name="Van de Peer Y."/>
            <person name="Liu Z.J."/>
        </authorList>
    </citation>
    <scope>NUCLEOTIDE SEQUENCE [LARGE SCALE GENOMIC DNA]</scope>
    <source>
        <strain evidence="2">Lor287</strain>
    </source>
</reference>
<organism evidence="2 3">
    <name type="scientific">Platanthera zijinensis</name>
    <dbReference type="NCBI Taxonomy" id="2320716"/>
    <lineage>
        <taxon>Eukaryota</taxon>
        <taxon>Viridiplantae</taxon>
        <taxon>Streptophyta</taxon>
        <taxon>Embryophyta</taxon>
        <taxon>Tracheophyta</taxon>
        <taxon>Spermatophyta</taxon>
        <taxon>Magnoliopsida</taxon>
        <taxon>Liliopsida</taxon>
        <taxon>Asparagales</taxon>
        <taxon>Orchidaceae</taxon>
        <taxon>Orchidoideae</taxon>
        <taxon>Orchideae</taxon>
        <taxon>Orchidinae</taxon>
        <taxon>Platanthera</taxon>
    </lineage>
</organism>
<dbReference type="EMBL" id="JBBWWQ010000007">
    <property type="protein sequence ID" value="KAK8943185.1"/>
    <property type="molecule type" value="Genomic_DNA"/>
</dbReference>
<dbReference type="AlphaFoldDB" id="A0AAP0G872"/>
<evidence type="ECO:0000313" key="3">
    <source>
        <dbReference type="Proteomes" id="UP001418222"/>
    </source>
</evidence>
<evidence type="ECO:0000313" key="2">
    <source>
        <dbReference type="EMBL" id="KAK8943185.1"/>
    </source>
</evidence>